<comment type="caution">
    <text evidence="2">The sequence shown here is derived from an EMBL/GenBank/DDBJ whole genome shotgun (WGS) entry which is preliminary data.</text>
</comment>
<name>A0A3A6QSY3_9VIBR</name>
<accession>A0A3A6QSY3</accession>
<gene>
    <name evidence="2" type="ORF">DZ860_02055</name>
</gene>
<sequence length="291" mass="33176">MRAHYWLIGALFSAPTFATTPTWFEGNSPLIQAHKHLLTNDLAAMFASLVEAWQLEKNATITPHLNELFLQSLQVDCGKGLDNRAFPDWIRGVTIRNTEIQSPGRDAYRVVVELNSSKEIGDINLTRWVAKTVSNDDVLIKSQPQNNSDIISYTKRYNLNNRLPIGLYRIDVTATDQTSWSAWLVLGESKTNMVVRWRSKDRWKIDKTALPNPHCPLPKLNASLYDYVDGTYNQEWTETYESDYPTSLKTGTVPPGRYVLAVSMTHQRWQGPLIVEQSQIISKTYDVSVEE</sequence>
<dbReference type="Proteomes" id="UP000273252">
    <property type="component" value="Unassembled WGS sequence"/>
</dbReference>
<dbReference type="InterPro" id="IPR021290">
    <property type="entry name" value="DUF2861"/>
</dbReference>
<evidence type="ECO:0000313" key="2">
    <source>
        <dbReference type="EMBL" id="RJX75483.1"/>
    </source>
</evidence>
<dbReference type="EMBL" id="QVMU01000001">
    <property type="protein sequence ID" value="RJX75483.1"/>
    <property type="molecule type" value="Genomic_DNA"/>
</dbReference>
<organism evidence="2 3">
    <name type="scientific">Vibrio sinensis</name>
    <dbReference type="NCBI Taxonomy" id="2302434"/>
    <lineage>
        <taxon>Bacteria</taxon>
        <taxon>Pseudomonadati</taxon>
        <taxon>Pseudomonadota</taxon>
        <taxon>Gammaproteobacteria</taxon>
        <taxon>Vibrionales</taxon>
        <taxon>Vibrionaceae</taxon>
        <taxon>Vibrio</taxon>
    </lineage>
</organism>
<protein>
    <submittedName>
        <fullName evidence="2">DUF2861 family protein</fullName>
    </submittedName>
</protein>
<reference evidence="2 3" key="1">
    <citation type="submission" date="2018-08" db="EMBL/GenBank/DDBJ databases">
        <title>Vibrio isolated from the Eastern China Marginal Seas.</title>
        <authorList>
            <person name="Li Y."/>
        </authorList>
    </citation>
    <scope>NUCLEOTIDE SEQUENCE [LARGE SCALE GENOMIC DNA]</scope>
    <source>
        <strain evidence="2 3">BEI233</strain>
    </source>
</reference>
<feature type="signal peptide" evidence="1">
    <location>
        <begin position="1"/>
        <end position="18"/>
    </location>
</feature>
<keyword evidence="1" id="KW-0732">Signal</keyword>
<dbReference type="RefSeq" id="WP_120029240.1">
    <property type="nucleotide sequence ID" value="NZ_QVMU01000001.1"/>
</dbReference>
<dbReference type="OrthoDB" id="5914970at2"/>
<keyword evidence="3" id="KW-1185">Reference proteome</keyword>
<dbReference type="AlphaFoldDB" id="A0A3A6QSY3"/>
<evidence type="ECO:0000313" key="3">
    <source>
        <dbReference type="Proteomes" id="UP000273252"/>
    </source>
</evidence>
<dbReference type="Pfam" id="PF11060">
    <property type="entry name" value="DUF2861"/>
    <property type="match status" value="1"/>
</dbReference>
<evidence type="ECO:0000256" key="1">
    <source>
        <dbReference type="SAM" id="SignalP"/>
    </source>
</evidence>
<feature type="chain" id="PRO_5017246293" evidence="1">
    <location>
        <begin position="19"/>
        <end position="291"/>
    </location>
</feature>
<proteinExistence type="predicted"/>